<accession>A0A9P3G6K3</accession>
<protein>
    <submittedName>
        <fullName evidence="1">Uncharacterized protein</fullName>
    </submittedName>
</protein>
<evidence type="ECO:0000313" key="2">
    <source>
        <dbReference type="Proteomes" id="UP000703269"/>
    </source>
</evidence>
<proteinExistence type="predicted"/>
<dbReference type="AlphaFoldDB" id="A0A9P3G6K3"/>
<gene>
    <name evidence="1" type="ORF">PsYK624_048450</name>
</gene>
<keyword evidence="2" id="KW-1185">Reference proteome</keyword>
<dbReference type="EMBL" id="BPQB01000010">
    <property type="protein sequence ID" value="GJE88760.1"/>
    <property type="molecule type" value="Genomic_DNA"/>
</dbReference>
<reference evidence="1 2" key="1">
    <citation type="submission" date="2021-08" db="EMBL/GenBank/DDBJ databases">
        <title>Draft Genome Sequence of Phanerochaete sordida strain YK-624.</title>
        <authorList>
            <person name="Mori T."/>
            <person name="Dohra H."/>
            <person name="Suzuki T."/>
            <person name="Kawagishi H."/>
            <person name="Hirai H."/>
        </authorList>
    </citation>
    <scope>NUCLEOTIDE SEQUENCE [LARGE SCALE GENOMIC DNA]</scope>
    <source>
        <strain evidence="1 2">YK-624</strain>
    </source>
</reference>
<sequence length="104" mass="11561">MRAEDDLRPVGSDEAEVNRGCLHILIPTSPQDRAYYAASTALSPRSLAQLYPQFYAASCFDPSRLLHDAPSCQILPFDRYAFLTPKCMRTAGANTHMVLSISIR</sequence>
<organism evidence="1 2">
    <name type="scientific">Phanerochaete sordida</name>
    <dbReference type="NCBI Taxonomy" id="48140"/>
    <lineage>
        <taxon>Eukaryota</taxon>
        <taxon>Fungi</taxon>
        <taxon>Dikarya</taxon>
        <taxon>Basidiomycota</taxon>
        <taxon>Agaricomycotina</taxon>
        <taxon>Agaricomycetes</taxon>
        <taxon>Polyporales</taxon>
        <taxon>Phanerochaetaceae</taxon>
        <taxon>Phanerochaete</taxon>
    </lineage>
</organism>
<evidence type="ECO:0000313" key="1">
    <source>
        <dbReference type="EMBL" id="GJE88760.1"/>
    </source>
</evidence>
<comment type="caution">
    <text evidence="1">The sequence shown here is derived from an EMBL/GenBank/DDBJ whole genome shotgun (WGS) entry which is preliminary data.</text>
</comment>
<dbReference type="Proteomes" id="UP000703269">
    <property type="component" value="Unassembled WGS sequence"/>
</dbReference>
<name>A0A9P3G6K3_9APHY</name>